<name>A0AAV4N1A6_CAEEX</name>
<dbReference type="Proteomes" id="UP001054945">
    <property type="component" value="Unassembled WGS sequence"/>
</dbReference>
<comment type="caution">
    <text evidence="1">The sequence shown here is derived from an EMBL/GenBank/DDBJ whole genome shotgun (WGS) entry which is preliminary data.</text>
</comment>
<proteinExistence type="predicted"/>
<gene>
    <name evidence="1" type="ORF">CEXT_323181</name>
</gene>
<reference evidence="1 2" key="1">
    <citation type="submission" date="2021-06" db="EMBL/GenBank/DDBJ databases">
        <title>Caerostris extrusa draft genome.</title>
        <authorList>
            <person name="Kono N."/>
            <person name="Arakawa K."/>
        </authorList>
    </citation>
    <scope>NUCLEOTIDE SEQUENCE [LARGE SCALE GENOMIC DNA]</scope>
</reference>
<keyword evidence="2" id="KW-1185">Reference proteome</keyword>
<evidence type="ECO:0000313" key="1">
    <source>
        <dbReference type="EMBL" id="GIX78622.1"/>
    </source>
</evidence>
<dbReference type="AlphaFoldDB" id="A0AAV4N1A6"/>
<protein>
    <submittedName>
        <fullName evidence="1">Uncharacterized protein</fullName>
    </submittedName>
</protein>
<evidence type="ECO:0000313" key="2">
    <source>
        <dbReference type="Proteomes" id="UP001054945"/>
    </source>
</evidence>
<dbReference type="EMBL" id="BPLR01020429">
    <property type="protein sequence ID" value="GIX78622.1"/>
    <property type="molecule type" value="Genomic_DNA"/>
</dbReference>
<sequence length="81" mass="8863">MISAHAPHPISLSVYYGDLCDPHLTLHRPLAGKMERLKRPLAAAVNGTTHPRSLGVTFPPFTCLRRSDNPSLMAECQGKTI</sequence>
<accession>A0AAV4N1A6</accession>
<organism evidence="1 2">
    <name type="scientific">Caerostris extrusa</name>
    <name type="common">Bark spider</name>
    <name type="synonym">Caerostris bankana</name>
    <dbReference type="NCBI Taxonomy" id="172846"/>
    <lineage>
        <taxon>Eukaryota</taxon>
        <taxon>Metazoa</taxon>
        <taxon>Ecdysozoa</taxon>
        <taxon>Arthropoda</taxon>
        <taxon>Chelicerata</taxon>
        <taxon>Arachnida</taxon>
        <taxon>Araneae</taxon>
        <taxon>Araneomorphae</taxon>
        <taxon>Entelegynae</taxon>
        <taxon>Araneoidea</taxon>
        <taxon>Araneidae</taxon>
        <taxon>Caerostris</taxon>
    </lineage>
</organism>